<gene>
    <name evidence="1" type="ORF">CCR75_006337</name>
</gene>
<keyword evidence="2" id="KW-1185">Reference proteome</keyword>
<protein>
    <submittedName>
        <fullName evidence="1">Uncharacterized protein</fullName>
    </submittedName>
</protein>
<organism evidence="1 2">
    <name type="scientific">Bremia lactucae</name>
    <name type="common">Lettuce downy mildew</name>
    <dbReference type="NCBI Taxonomy" id="4779"/>
    <lineage>
        <taxon>Eukaryota</taxon>
        <taxon>Sar</taxon>
        <taxon>Stramenopiles</taxon>
        <taxon>Oomycota</taxon>
        <taxon>Peronosporomycetes</taxon>
        <taxon>Peronosporales</taxon>
        <taxon>Peronosporaceae</taxon>
        <taxon>Bremia</taxon>
    </lineage>
</organism>
<dbReference type="Proteomes" id="UP000294530">
    <property type="component" value="Unassembled WGS sequence"/>
</dbReference>
<evidence type="ECO:0000313" key="2">
    <source>
        <dbReference type="Proteomes" id="UP000294530"/>
    </source>
</evidence>
<dbReference type="KEGG" id="blac:94350078"/>
<name>A0A976FRU2_BRELC</name>
<dbReference type="RefSeq" id="XP_067820848.1">
    <property type="nucleotide sequence ID" value="XM_067964407.1"/>
</dbReference>
<sequence>MGNKFIEKVVVVATSGEEQEHYPLHTSLVEQYEELLSTHLKCDSQRKAVAMFIAKKVMHLDDN</sequence>
<dbReference type="EMBL" id="SHOA02000004">
    <property type="protein sequence ID" value="TDH71349.1"/>
    <property type="molecule type" value="Genomic_DNA"/>
</dbReference>
<evidence type="ECO:0000313" key="1">
    <source>
        <dbReference type="EMBL" id="TDH71349.1"/>
    </source>
</evidence>
<accession>A0A976FRU2</accession>
<dbReference type="GeneID" id="94350078"/>
<reference evidence="1 2" key="1">
    <citation type="journal article" date="2021" name="Genome Biol.">
        <title>AFLAP: assembly-free linkage analysis pipeline using k-mers from genome sequencing data.</title>
        <authorList>
            <person name="Fletcher K."/>
            <person name="Zhang L."/>
            <person name="Gil J."/>
            <person name="Han R."/>
            <person name="Cavanaugh K."/>
            <person name="Michelmore R."/>
        </authorList>
    </citation>
    <scope>NUCLEOTIDE SEQUENCE [LARGE SCALE GENOMIC DNA]</scope>
    <source>
        <strain evidence="1 2">SF5</strain>
    </source>
</reference>
<dbReference type="AlphaFoldDB" id="A0A976FRU2"/>
<proteinExistence type="predicted"/>
<comment type="caution">
    <text evidence="1">The sequence shown here is derived from an EMBL/GenBank/DDBJ whole genome shotgun (WGS) entry which is preliminary data.</text>
</comment>